<dbReference type="Proteomes" id="UP000244248">
    <property type="component" value="Unassembled WGS sequence"/>
</dbReference>
<dbReference type="OrthoDB" id="1123107at2"/>
<keyword evidence="6" id="KW-1185">Reference proteome</keyword>
<organism evidence="5 6">
    <name type="scientific">Stenotrophobium rhamnosiphilum</name>
    <dbReference type="NCBI Taxonomy" id="2029166"/>
    <lineage>
        <taxon>Bacteria</taxon>
        <taxon>Pseudomonadati</taxon>
        <taxon>Pseudomonadota</taxon>
        <taxon>Gammaproteobacteria</taxon>
        <taxon>Nevskiales</taxon>
        <taxon>Nevskiaceae</taxon>
        <taxon>Stenotrophobium</taxon>
    </lineage>
</organism>
<accession>A0A2T5MB50</accession>
<evidence type="ECO:0000256" key="3">
    <source>
        <dbReference type="ARBA" id="ARBA00023163"/>
    </source>
</evidence>
<name>A0A2T5MB50_9GAMM</name>
<evidence type="ECO:0000313" key="5">
    <source>
        <dbReference type="EMBL" id="PTU28239.1"/>
    </source>
</evidence>
<sequence>MNNETNATVRLVVSQVRQLSALVEAPAEATPEDPLLASLNKRERQILALLNYGLSNAQLAQRCFISEGTVKWYLHNLYGKFEVRNRTSLVRAVREKGIEF</sequence>
<feature type="domain" description="HTH luxR-type" evidence="4">
    <location>
        <begin position="32"/>
        <end position="97"/>
    </location>
</feature>
<dbReference type="SUPFAM" id="SSF46894">
    <property type="entry name" value="C-terminal effector domain of the bipartite response regulators"/>
    <property type="match status" value="1"/>
</dbReference>
<dbReference type="InterPro" id="IPR016032">
    <property type="entry name" value="Sig_transdc_resp-reg_C-effctor"/>
</dbReference>
<dbReference type="Gene3D" id="1.10.10.10">
    <property type="entry name" value="Winged helix-like DNA-binding domain superfamily/Winged helix DNA-binding domain"/>
    <property type="match status" value="1"/>
</dbReference>
<dbReference type="PANTHER" id="PTHR44688">
    <property type="entry name" value="DNA-BINDING TRANSCRIPTIONAL ACTIVATOR DEVR_DOSR"/>
    <property type="match status" value="1"/>
</dbReference>
<dbReference type="RefSeq" id="WP_107941835.1">
    <property type="nucleotide sequence ID" value="NZ_QANS01000010.1"/>
</dbReference>
<dbReference type="GO" id="GO:0003677">
    <property type="term" value="F:DNA binding"/>
    <property type="evidence" value="ECO:0007669"/>
    <property type="project" value="UniProtKB-KW"/>
</dbReference>
<dbReference type="InterPro" id="IPR036388">
    <property type="entry name" value="WH-like_DNA-bd_sf"/>
</dbReference>
<protein>
    <recommendedName>
        <fullName evidence="4">HTH luxR-type domain-containing protein</fullName>
    </recommendedName>
</protein>
<gene>
    <name evidence="5" type="ORF">CJD38_17985</name>
</gene>
<evidence type="ECO:0000259" key="4">
    <source>
        <dbReference type="PROSITE" id="PS50043"/>
    </source>
</evidence>
<evidence type="ECO:0000256" key="1">
    <source>
        <dbReference type="ARBA" id="ARBA00023015"/>
    </source>
</evidence>
<dbReference type="CDD" id="cd06170">
    <property type="entry name" value="LuxR_C_like"/>
    <property type="match status" value="1"/>
</dbReference>
<dbReference type="PRINTS" id="PR00038">
    <property type="entry name" value="HTHLUXR"/>
</dbReference>
<dbReference type="EMBL" id="QANS01000010">
    <property type="protein sequence ID" value="PTU28239.1"/>
    <property type="molecule type" value="Genomic_DNA"/>
</dbReference>
<evidence type="ECO:0000256" key="2">
    <source>
        <dbReference type="ARBA" id="ARBA00023125"/>
    </source>
</evidence>
<reference evidence="5 6" key="1">
    <citation type="submission" date="2018-04" db="EMBL/GenBank/DDBJ databases">
        <title>Novel species isolated from glacier.</title>
        <authorList>
            <person name="Liu Q."/>
            <person name="Xin Y.-H."/>
        </authorList>
    </citation>
    <scope>NUCLEOTIDE SEQUENCE [LARGE SCALE GENOMIC DNA]</scope>
    <source>
        <strain evidence="5 6">GT1R17</strain>
    </source>
</reference>
<evidence type="ECO:0000313" key="6">
    <source>
        <dbReference type="Proteomes" id="UP000244248"/>
    </source>
</evidence>
<dbReference type="InterPro" id="IPR000792">
    <property type="entry name" value="Tscrpt_reg_LuxR_C"/>
</dbReference>
<proteinExistence type="predicted"/>
<comment type="caution">
    <text evidence="5">The sequence shown here is derived from an EMBL/GenBank/DDBJ whole genome shotgun (WGS) entry which is preliminary data.</text>
</comment>
<keyword evidence="1" id="KW-0805">Transcription regulation</keyword>
<dbReference type="Pfam" id="PF00196">
    <property type="entry name" value="GerE"/>
    <property type="match status" value="1"/>
</dbReference>
<dbReference type="GO" id="GO:0006355">
    <property type="term" value="P:regulation of DNA-templated transcription"/>
    <property type="evidence" value="ECO:0007669"/>
    <property type="project" value="InterPro"/>
</dbReference>
<keyword evidence="3" id="KW-0804">Transcription</keyword>
<dbReference type="SMART" id="SM00421">
    <property type="entry name" value="HTH_LUXR"/>
    <property type="match status" value="1"/>
</dbReference>
<dbReference type="PROSITE" id="PS50043">
    <property type="entry name" value="HTH_LUXR_2"/>
    <property type="match status" value="1"/>
</dbReference>
<keyword evidence="2" id="KW-0238">DNA-binding</keyword>
<dbReference type="PANTHER" id="PTHR44688:SF16">
    <property type="entry name" value="DNA-BINDING TRANSCRIPTIONAL ACTIVATOR DEVR_DOSR"/>
    <property type="match status" value="1"/>
</dbReference>
<dbReference type="AlphaFoldDB" id="A0A2T5MB50"/>